<dbReference type="Gene3D" id="3.40.50.1000">
    <property type="entry name" value="HAD superfamily/HAD-like"/>
    <property type="match status" value="1"/>
</dbReference>
<dbReference type="Proteomes" id="UP000238825">
    <property type="component" value="Chromosome"/>
</dbReference>
<reference evidence="1 3" key="1">
    <citation type="submission" date="2017-03" db="EMBL/GenBank/DDBJ databases">
        <title>The whole genome sequencing and assembly of Lysinibacillus sphaericus DSM 28T strain.</title>
        <authorList>
            <person name="Lee Y.-J."/>
            <person name="Yi H."/>
            <person name="Bahn Y.-S."/>
            <person name="Kim J.F."/>
            <person name="Lee D.-W."/>
        </authorList>
    </citation>
    <scope>NUCLEOTIDE SEQUENCE [LARGE SCALE GENOMIC DNA]</scope>
    <source>
        <strain evidence="1 3">DSM 28</strain>
    </source>
</reference>
<dbReference type="GO" id="GO:0000287">
    <property type="term" value="F:magnesium ion binding"/>
    <property type="evidence" value="ECO:0007669"/>
    <property type="project" value="TreeGrafter"/>
</dbReference>
<reference evidence="2 4" key="2">
    <citation type="submission" date="2018-06" db="EMBL/GenBank/DDBJ databases">
        <authorList>
            <consortium name="Pathogen Informatics"/>
            <person name="Doyle S."/>
        </authorList>
    </citation>
    <scope>NUCLEOTIDE SEQUENCE [LARGE SCALE GENOMIC DNA]</scope>
    <source>
        <strain evidence="2 4">NCTC10338</strain>
    </source>
</reference>
<dbReference type="SUPFAM" id="SSF56784">
    <property type="entry name" value="HAD-like"/>
    <property type="match status" value="1"/>
</dbReference>
<dbReference type="GO" id="GO:0016791">
    <property type="term" value="F:phosphatase activity"/>
    <property type="evidence" value="ECO:0007669"/>
    <property type="project" value="TreeGrafter"/>
</dbReference>
<dbReference type="Gene3D" id="3.30.1240.10">
    <property type="match status" value="1"/>
</dbReference>
<dbReference type="GeneID" id="48274950"/>
<evidence type="ECO:0000313" key="1">
    <source>
        <dbReference type="EMBL" id="AVK95148.1"/>
    </source>
</evidence>
<dbReference type="PANTHER" id="PTHR10000:SF53">
    <property type="entry name" value="5-AMINO-6-(5-PHOSPHO-D-RIBITYLAMINO)URACIL PHOSPHATASE YBJI-RELATED"/>
    <property type="match status" value="1"/>
</dbReference>
<evidence type="ECO:0000313" key="4">
    <source>
        <dbReference type="Proteomes" id="UP000255295"/>
    </source>
</evidence>
<gene>
    <name evidence="1" type="ORF">LS41612_01980</name>
    <name evidence="2" type="ORF">NCTC10338_04400</name>
</gene>
<sequence>MKFVFDLDGTICFKGQPLSAGIIAALESCLQNGHEVIFASARPIRDLLPILPESMHQFSMVGGNGAFVAVNGAIKEIVAFEGQIVEDIKHIITVYQLAYLVDGDWDYAFTGSETHPIYQNLDPLKLAKQVTLQELKDIVKIVLFPGAHHLEILTQLQKLPISIYEHASENIIDISPSGINKWTGLEKLGVEQNQFIAFGNDANDASMFAKALDSVCVGAHKVSQLATLQVPSEETAVIEMIQRLNCLSASH</sequence>
<protein>
    <submittedName>
        <fullName evidence="1">HAD family hydrolase</fullName>
    </submittedName>
    <submittedName>
        <fullName evidence="2">HAD superfamily hydrolase</fullName>
    </submittedName>
</protein>
<dbReference type="GO" id="GO:0005829">
    <property type="term" value="C:cytosol"/>
    <property type="evidence" value="ECO:0007669"/>
    <property type="project" value="TreeGrafter"/>
</dbReference>
<dbReference type="InterPro" id="IPR036412">
    <property type="entry name" value="HAD-like_sf"/>
</dbReference>
<proteinExistence type="predicted"/>
<organism evidence="1 3">
    <name type="scientific">Lysinibacillus sphaericus</name>
    <name type="common">Bacillus sphaericus</name>
    <dbReference type="NCBI Taxonomy" id="1421"/>
    <lineage>
        <taxon>Bacteria</taxon>
        <taxon>Bacillati</taxon>
        <taxon>Bacillota</taxon>
        <taxon>Bacilli</taxon>
        <taxon>Bacillales</taxon>
        <taxon>Bacillaceae</taxon>
        <taxon>Lysinibacillus</taxon>
    </lineage>
</organism>
<dbReference type="AlphaFoldDB" id="A0A2S0JVP8"/>
<dbReference type="InterPro" id="IPR023214">
    <property type="entry name" value="HAD_sf"/>
</dbReference>
<evidence type="ECO:0000313" key="2">
    <source>
        <dbReference type="EMBL" id="SUV19467.1"/>
    </source>
</evidence>
<evidence type="ECO:0000313" key="3">
    <source>
        <dbReference type="Proteomes" id="UP000238825"/>
    </source>
</evidence>
<dbReference type="EMBL" id="CP019980">
    <property type="protein sequence ID" value="AVK95148.1"/>
    <property type="molecule type" value="Genomic_DNA"/>
</dbReference>
<keyword evidence="1" id="KW-0378">Hydrolase</keyword>
<accession>A0A2S0JVP8</accession>
<dbReference type="PANTHER" id="PTHR10000">
    <property type="entry name" value="PHOSPHOSERINE PHOSPHATASE"/>
    <property type="match status" value="1"/>
</dbReference>
<name>A0A2S0JVP8_LYSSH</name>
<dbReference type="EMBL" id="UFSZ01000001">
    <property type="protein sequence ID" value="SUV19467.1"/>
    <property type="molecule type" value="Genomic_DNA"/>
</dbReference>
<dbReference type="NCBIfam" id="TIGR01484">
    <property type="entry name" value="HAD-SF-IIB"/>
    <property type="match status" value="1"/>
</dbReference>
<dbReference type="Pfam" id="PF08282">
    <property type="entry name" value="Hydrolase_3"/>
    <property type="match status" value="1"/>
</dbReference>
<dbReference type="RefSeq" id="WP_024364599.1">
    <property type="nucleotide sequence ID" value="NZ_BJNS01000031.1"/>
</dbReference>
<dbReference type="InterPro" id="IPR006379">
    <property type="entry name" value="HAD-SF_hydro_IIB"/>
</dbReference>
<dbReference type="Proteomes" id="UP000255295">
    <property type="component" value="Unassembled WGS sequence"/>
</dbReference>